<dbReference type="AlphaFoldDB" id="A0A2N8PR40"/>
<sequence length="247" mass="25924">MAALDALLARQQGVTLAWLRSPKARKGTRFWTPDGPNDTRGGTGRLDTARIVDAERWSNEAADTFTPILTRAAAAIARDTATALGAHTPPAGAQPGIATAVLAAVAAATSALHDFLDGVAGLLDQAQEVTDDLEDLAALIRTAFGDRAADVAQHVAEAAATATVNGTAEATAAAVGPGIERTWITRRDHRVRPAHEAQDGVTLPVTEPYDVAGYSMRYPGDPIAPIALTVNCRCRLLYRTEPEETSP</sequence>
<evidence type="ECO:0000313" key="1">
    <source>
        <dbReference type="EMBL" id="PNE43484.1"/>
    </source>
</evidence>
<comment type="caution">
    <text evidence="1">The sequence shown here is derived from an EMBL/GenBank/DDBJ whole genome shotgun (WGS) entry which is preliminary data.</text>
</comment>
<gene>
    <name evidence="1" type="ORF">AOB60_00775</name>
</gene>
<dbReference type="Proteomes" id="UP000236047">
    <property type="component" value="Unassembled WGS sequence"/>
</dbReference>
<evidence type="ECO:0008006" key="3">
    <source>
        <dbReference type="Google" id="ProtNLM"/>
    </source>
</evidence>
<reference evidence="2" key="1">
    <citation type="submission" date="2015-09" db="EMBL/GenBank/DDBJ databases">
        <authorList>
            <person name="Graham D.E."/>
            <person name="Mahan K.M."/>
            <person name="Klingeman D.M."/>
            <person name="Fida T."/>
            <person name="Giannone R.J."/>
            <person name="Hettich R.L."/>
            <person name="Parry R.J."/>
            <person name="Spain J.C."/>
        </authorList>
    </citation>
    <scope>NUCLEOTIDE SEQUENCE [LARGE SCALE GENOMIC DNA]</scope>
    <source>
        <strain evidence="2">JCM 4701</strain>
    </source>
</reference>
<dbReference type="EMBL" id="LJSN01000001">
    <property type="protein sequence ID" value="PNE43484.1"/>
    <property type="molecule type" value="Genomic_DNA"/>
</dbReference>
<protein>
    <recommendedName>
        <fullName evidence="3">Phage head morphogenesis domain-containing protein</fullName>
    </recommendedName>
</protein>
<organism evidence="1 2">
    <name type="scientific">Streptomyces noursei</name>
    <name type="common">Streptomyces albulus</name>
    <dbReference type="NCBI Taxonomy" id="1971"/>
    <lineage>
        <taxon>Bacteria</taxon>
        <taxon>Bacillati</taxon>
        <taxon>Actinomycetota</taxon>
        <taxon>Actinomycetes</taxon>
        <taxon>Kitasatosporales</taxon>
        <taxon>Streptomycetaceae</taxon>
        <taxon>Streptomyces</taxon>
    </lineage>
</organism>
<evidence type="ECO:0000313" key="2">
    <source>
        <dbReference type="Proteomes" id="UP000236047"/>
    </source>
</evidence>
<proteinExistence type="predicted"/>
<accession>A0A2N8PR40</accession>
<keyword evidence="2" id="KW-1185">Reference proteome</keyword>
<name>A0A2N8PR40_STRNR</name>
<dbReference type="RefSeq" id="WP_102922405.1">
    <property type="nucleotide sequence ID" value="NZ_LJSN01000001.1"/>
</dbReference>